<name>A0A2T2YKA0_9BACT</name>
<sequence length="230" mass="26400">MKNYILTFLLLGLVHQYSLAQIASSDLRQIKNAAQYKEGEEVLLKHFARSTRLTREMMSNPEVCTVLGVIKVKKSGTIEDIGTLNKVPKAFKDQFFQVAKLTDGKWLPTNDTSDFFYVVIPVQFKLSGADYNVNVENIPTYFHESIVVVGYFPNNGFYNYQEDSKYLARVEEFMAKGKNDKAIETMEYLLSRQPLNTNYYRKAIDLYEKAGRKEEAAYYTALMKVISAKS</sequence>
<accession>A0A2T2YKA0</accession>
<evidence type="ECO:0000313" key="2">
    <source>
        <dbReference type="EMBL" id="PSR55944.1"/>
    </source>
</evidence>
<reference evidence="2 3" key="1">
    <citation type="submission" date="2018-03" db="EMBL/GenBank/DDBJ databases">
        <title>Adhaeribacter sp. HMF7605 Genome sequencing and assembly.</title>
        <authorList>
            <person name="Kang H."/>
            <person name="Kang J."/>
            <person name="Cha I."/>
            <person name="Kim H."/>
            <person name="Joh K."/>
        </authorList>
    </citation>
    <scope>NUCLEOTIDE SEQUENCE [LARGE SCALE GENOMIC DNA]</scope>
    <source>
        <strain evidence="2 3">HMF7605</strain>
    </source>
</reference>
<dbReference type="AlphaFoldDB" id="A0A2T2YKA0"/>
<dbReference type="RefSeq" id="WP_106932127.1">
    <property type="nucleotide sequence ID" value="NZ_PYFT01000001.1"/>
</dbReference>
<proteinExistence type="predicted"/>
<comment type="caution">
    <text evidence="2">The sequence shown here is derived from an EMBL/GenBank/DDBJ whole genome shotgun (WGS) entry which is preliminary data.</text>
</comment>
<evidence type="ECO:0000313" key="3">
    <source>
        <dbReference type="Proteomes" id="UP000240357"/>
    </source>
</evidence>
<dbReference type="EMBL" id="PYFT01000001">
    <property type="protein sequence ID" value="PSR55944.1"/>
    <property type="molecule type" value="Genomic_DNA"/>
</dbReference>
<protein>
    <recommendedName>
        <fullName evidence="4">TonB C-terminal domain-containing protein</fullName>
    </recommendedName>
</protein>
<evidence type="ECO:0008006" key="4">
    <source>
        <dbReference type="Google" id="ProtNLM"/>
    </source>
</evidence>
<keyword evidence="1" id="KW-0732">Signal</keyword>
<dbReference type="Proteomes" id="UP000240357">
    <property type="component" value="Unassembled WGS sequence"/>
</dbReference>
<keyword evidence="3" id="KW-1185">Reference proteome</keyword>
<dbReference type="OrthoDB" id="1039448at2"/>
<gene>
    <name evidence="2" type="ORF">AHMF7605_21785</name>
</gene>
<feature type="chain" id="PRO_5015456220" description="TonB C-terminal domain-containing protein" evidence="1">
    <location>
        <begin position="21"/>
        <end position="230"/>
    </location>
</feature>
<organism evidence="2 3">
    <name type="scientific">Adhaeribacter arboris</name>
    <dbReference type="NCBI Taxonomy" id="2072846"/>
    <lineage>
        <taxon>Bacteria</taxon>
        <taxon>Pseudomonadati</taxon>
        <taxon>Bacteroidota</taxon>
        <taxon>Cytophagia</taxon>
        <taxon>Cytophagales</taxon>
        <taxon>Hymenobacteraceae</taxon>
        <taxon>Adhaeribacter</taxon>
    </lineage>
</organism>
<feature type="signal peptide" evidence="1">
    <location>
        <begin position="1"/>
        <end position="20"/>
    </location>
</feature>
<evidence type="ECO:0000256" key="1">
    <source>
        <dbReference type="SAM" id="SignalP"/>
    </source>
</evidence>